<feature type="region of interest" description="Disordered" evidence="1">
    <location>
        <begin position="54"/>
        <end position="77"/>
    </location>
</feature>
<evidence type="ECO:0000313" key="2">
    <source>
        <dbReference type="EMBL" id="CAE2256704.1"/>
    </source>
</evidence>
<organism evidence="2">
    <name type="scientific">Odontella aurita</name>
    <dbReference type="NCBI Taxonomy" id="265563"/>
    <lineage>
        <taxon>Eukaryota</taxon>
        <taxon>Sar</taxon>
        <taxon>Stramenopiles</taxon>
        <taxon>Ochrophyta</taxon>
        <taxon>Bacillariophyta</taxon>
        <taxon>Mediophyceae</taxon>
        <taxon>Biddulphiophycidae</taxon>
        <taxon>Eupodiscales</taxon>
        <taxon>Odontellaceae</taxon>
        <taxon>Odontella</taxon>
    </lineage>
</organism>
<proteinExistence type="predicted"/>
<dbReference type="AlphaFoldDB" id="A0A7S4J9Q3"/>
<name>A0A7S4J9Q3_9STRA</name>
<reference evidence="2" key="1">
    <citation type="submission" date="2021-01" db="EMBL/GenBank/DDBJ databases">
        <authorList>
            <person name="Corre E."/>
            <person name="Pelletier E."/>
            <person name="Niang G."/>
            <person name="Scheremetjew M."/>
            <person name="Finn R."/>
            <person name="Kale V."/>
            <person name="Holt S."/>
            <person name="Cochrane G."/>
            <person name="Meng A."/>
            <person name="Brown T."/>
            <person name="Cohen L."/>
        </authorList>
    </citation>
    <scope>NUCLEOTIDE SEQUENCE</scope>
    <source>
        <strain evidence="2">Isolate 1302-5</strain>
    </source>
</reference>
<dbReference type="EMBL" id="HBKQ01035666">
    <property type="protein sequence ID" value="CAE2256704.1"/>
    <property type="molecule type" value="Transcribed_RNA"/>
</dbReference>
<sequence length="130" mass="14203">MACLDPPLTVIGGGSGDQDADLDADADHLFSPPAATWYDECHQHFVALLQKQKKRRSGDSISLSLSPTIGSAGSYDAPRGEVRTVLSSVKVRFNYLSMRLAHDGALDPLVFSCYQHCRRYSIARSLDQCS</sequence>
<protein>
    <submittedName>
        <fullName evidence="2">Uncharacterized protein</fullName>
    </submittedName>
</protein>
<gene>
    <name evidence="2" type="ORF">OAUR00152_LOCUS24497</name>
</gene>
<feature type="compositionally biased region" description="Polar residues" evidence="1">
    <location>
        <begin position="59"/>
        <end position="71"/>
    </location>
</feature>
<evidence type="ECO:0000256" key="1">
    <source>
        <dbReference type="SAM" id="MobiDB-lite"/>
    </source>
</evidence>
<accession>A0A7S4J9Q3</accession>